<organism evidence="4 5">
    <name type="scientific">Protopolystoma xenopodis</name>
    <dbReference type="NCBI Taxonomy" id="117903"/>
    <lineage>
        <taxon>Eukaryota</taxon>
        <taxon>Metazoa</taxon>
        <taxon>Spiralia</taxon>
        <taxon>Lophotrochozoa</taxon>
        <taxon>Platyhelminthes</taxon>
        <taxon>Monogenea</taxon>
        <taxon>Polyopisthocotylea</taxon>
        <taxon>Polystomatidea</taxon>
        <taxon>Polystomatidae</taxon>
        <taxon>Protopolystoma</taxon>
    </lineage>
</organism>
<feature type="disulfide bond" evidence="2">
    <location>
        <begin position="9"/>
        <end position="18"/>
    </location>
</feature>
<keyword evidence="2" id="KW-0245">EGF-like domain</keyword>
<dbReference type="PROSITE" id="PS01186">
    <property type="entry name" value="EGF_2"/>
    <property type="match status" value="2"/>
</dbReference>
<dbReference type="SMART" id="SM00179">
    <property type="entry name" value="EGF_CA"/>
    <property type="match status" value="1"/>
</dbReference>
<evidence type="ECO:0000259" key="3">
    <source>
        <dbReference type="PROSITE" id="PS50026"/>
    </source>
</evidence>
<dbReference type="PROSITE" id="PS00022">
    <property type="entry name" value="EGF_1"/>
    <property type="match status" value="2"/>
</dbReference>
<dbReference type="EMBL" id="CAAALY010112311">
    <property type="protein sequence ID" value="VEL30435.1"/>
    <property type="molecule type" value="Genomic_DNA"/>
</dbReference>
<dbReference type="PANTHER" id="PTHR24044">
    <property type="entry name" value="NOTCH LIGAND FAMILY MEMBER"/>
    <property type="match status" value="1"/>
</dbReference>
<evidence type="ECO:0000313" key="5">
    <source>
        <dbReference type="Proteomes" id="UP000784294"/>
    </source>
</evidence>
<dbReference type="InterPro" id="IPR000742">
    <property type="entry name" value="EGF"/>
</dbReference>
<dbReference type="GO" id="GO:0005509">
    <property type="term" value="F:calcium ion binding"/>
    <property type="evidence" value="ECO:0007669"/>
    <property type="project" value="InterPro"/>
</dbReference>
<comment type="caution">
    <text evidence="2">Lacks conserved residue(s) required for the propagation of feature annotation.</text>
</comment>
<dbReference type="Gene3D" id="2.10.25.10">
    <property type="entry name" value="Laminin"/>
    <property type="match status" value="2"/>
</dbReference>
<feature type="domain" description="EGF-like" evidence="3">
    <location>
        <begin position="1"/>
        <end position="19"/>
    </location>
</feature>
<dbReference type="Proteomes" id="UP000784294">
    <property type="component" value="Unassembled WGS sequence"/>
</dbReference>
<dbReference type="PROSITE" id="PS50026">
    <property type="entry name" value="EGF_3"/>
    <property type="match status" value="2"/>
</dbReference>
<reference evidence="4" key="1">
    <citation type="submission" date="2018-11" db="EMBL/GenBank/DDBJ databases">
        <authorList>
            <consortium name="Pathogen Informatics"/>
        </authorList>
    </citation>
    <scope>NUCLEOTIDE SEQUENCE</scope>
</reference>
<dbReference type="PANTHER" id="PTHR24044:SF420">
    <property type="entry name" value="DELTA AND NOTCH-LIKE EPIDERMAL GROWTH FACTOR-RELATED RECEPTOR ISOFORM X1"/>
    <property type="match status" value="1"/>
</dbReference>
<evidence type="ECO:0000313" key="4">
    <source>
        <dbReference type="EMBL" id="VEL30435.1"/>
    </source>
</evidence>
<dbReference type="AlphaFoldDB" id="A0A3S5B0Y5"/>
<evidence type="ECO:0000256" key="2">
    <source>
        <dbReference type="PROSITE-ProRule" id="PRU00076"/>
    </source>
</evidence>
<protein>
    <recommendedName>
        <fullName evidence="3">EGF-like domain-containing protein</fullName>
    </recommendedName>
</protein>
<gene>
    <name evidence="4" type="ORF">PXEA_LOCUS23875</name>
</gene>
<feature type="domain" description="EGF-like" evidence="3">
    <location>
        <begin position="20"/>
        <end position="56"/>
    </location>
</feature>
<dbReference type="InterPro" id="IPR050906">
    <property type="entry name" value="Notch_signaling"/>
</dbReference>
<dbReference type="FunFam" id="2.10.25.10:FF:000031">
    <property type="entry name" value="neurogenic locus notch homolog protein 3"/>
    <property type="match status" value="1"/>
</dbReference>
<keyword evidence="5" id="KW-1185">Reference proteome</keyword>
<sequence>MDNDYYCSCPKGFSGRNCENQEACALRPCENQGICHEVAGGYRCDCPNGFIGERCEVSNLQNSSHSQLPTSWNLGMGRFSVLAVNRILILIAKAIQIRFHGFITN</sequence>
<dbReference type="Pfam" id="PF00008">
    <property type="entry name" value="EGF"/>
    <property type="match status" value="1"/>
</dbReference>
<feature type="disulfide bond" evidence="2">
    <location>
        <begin position="46"/>
        <end position="55"/>
    </location>
</feature>
<dbReference type="OrthoDB" id="430340at2759"/>
<comment type="caution">
    <text evidence="4">The sequence shown here is derived from an EMBL/GenBank/DDBJ whole genome shotgun (WGS) entry which is preliminary data.</text>
</comment>
<dbReference type="GO" id="GO:0005112">
    <property type="term" value="F:Notch binding"/>
    <property type="evidence" value="ECO:0007669"/>
    <property type="project" value="TreeGrafter"/>
</dbReference>
<proteinExistence type="predicted"/>
<evidence type="ECO:0000256" key="1">
    <source>
        <dbReference type="ARBA" id="ARBA00023157"/>
    </source>
</evidence>
<accession>A0A3S5B0Y5</accession>
<dbReference type="InterPro" id="IPR001881">
    <property type="entry name" value="EGF-like_Ca-bd_dom"/>
</dbReference>
<dbReference type="SUPFAM" id="SSF57196">
    <property type="entry name" value="EGF/Laminin"/>
    <property type="match status" value="1"/>
</dbReference>
<name>A0A3S5B0Y5_9PLAT</name>
<dbReference type="SMART" id="SM00181">
    <property type="entry name" value="EGF"/>
    <property type="match status" value="1"/>
</dbReference>
<dbReference type="CDD" id="cd00054">
    <property type="entry name" value="EGF_CA"/>
    <property type="match status" value="1"/>
</dbReference>
<keyword evidence="1 2" id="KW-1015">Disulfide bond</keyword>